<dbReference type="Proteomes" id="UP001145742">
    <property type="component" value="Unassembled WGS sequence"/>
</dbReference>
<accession>A0ABQ9DDE9</accession>
<proteinExistence type="predicted"/>
<evidence type="ECO:0000313" key="3">
    <source>
        <dbReference type="Proteomes" id="UP001145742"/>
    </source>
</evidence>
<dbReference type="EMBL" id="WHWB01033560">
    <property type="protein sequence ID" value="KAJ7419033.1"/>
    <property type="molecule type" value="Genomic_DNA"/>
</dbReference>
<feature type="compositionally biased region" description="Polar residues" evidence="1">
    <location>
        <begin position="1"/>
        <end position="20"/>
    </location>
</feature>
<evidence type="ECO:0000256" key="1">
    <source>
        <dbReference type="SAM" id="MobiDB-lite"/>
    </source>
</evidence>
<keyword evidence="3" id="KW-1185">Reference proteome</keyword>
<reference evidence="2" key="1">
    <citation type="submission" date="2019-10" db="EMBL/GenBank/DDBJ databases">
        <authorList>
            <person name="Soares A.E.R."/>
            <person name="Aleixo A."/>
            <person name="Schneider P."/>
            <person name="Miyaki C.Y."/>
            <person name="Schneider M.P."/>
            <person name="Mello C."/>
            <person name="Vasconcelos A.T.R."/>
        </authorList>
    </citation>
    <scope>NUCLEOTIDE SEQUENCE</scope>
    <source>
        <tissue evidence="2">Muscle</tissue>
    </source>
</reference>
<gene>
    <name evidence="2" type="ORF">WISP_56433</name>
</gene>
<name>A0ABQ9DDE9_9PASS</name>
<feature type="region of interest" description="Disordered" evidence="1">
    <location>
        <begin position="1"/>
        <end position="31"/>
    </location>
</feature>
<protein>
    <submittedName>
        <fullName evidence="2">Uncharacterized protein</fullName>
    </submittedName>
</protein>
<sequence length="74" mass="8513">MDQALHSSVKQQDKGQQAETDAQEVPPEYEEGLHFEVKTQWNRLPREVVESSLVEIFKSCVNEILCNVLWDDPA</sequence>
<organism evidence="2 3">
    <name type="scientific">Willisornis vidua</name>
    <name type="common">Xingu scale-backed antbird</name>
    <dbReference type="NCBI Taxonomy" id="1566151"/>
    <lineage>
        <taxon>Eukaryota</taxon>
        <taxon>Metazoa</taxon>
        <taxon>Chordata</taxon>
        <taxon>Craniata</taxon>
        <taxon>Vertebrata</taxon>
        <taxon>Euteleostomi</taxon>
        <taxon>Archelosauria</taxon>
        <taxon>Archosauria</taxon>
        <taxon>Dinosauria</taxon>
        <taxon>Saurischia</taxon>
        <taxon>Theropoda</taxon>
        <taxon>Coelurosauria</taxon>
        <taxon>Aves</taxon>
        <taxon>Neognathae</taxon>
        <taxon>Neoaves</taxon>
        <taxon>Telluraves</taxon>
        <taxon>Australaves</taxon>
        <taxon>Passeriformes</taxon>
        <taxon>Thamnophilidae</taxon>
        <taxon>Willisornis</taxon>
    </lineage>
</organism>
<comment type="caution">
    <text evidence="2">The sequence shown here is derived from an EMBL/GenBank/DDBJ whole genome shotgun (WGS) entry which is preliminary data.</text>
</comment>
<evidence type="ECO:0000313" key="2">
    <source>
        <dbReference type="EMBL" id="KAJ7419033.1"/>
    </source>
</evidence>